<comment type="caution">
    <text evidence="1">The sequence shown here is derived from an EMBL/GenBank/DDBJ whole genome shotgun (WGS) entry which is preliminary data.</text>
</comment>
<dbReference type="EMBL" id="PJQY01003726">
    <property type="protein sequence ID" value="PQM34955.1"/>
    <property type="molecule type" value="Genomic_DNA"/>
</dbReference>
<dbReference type="Proteomes" id="UP000250321">
    <property type="component" value="Unassembled WGS sequence"/>
</dbReference>
<protein>
    <submittedName>
        <fullName evidence="1">Uncharacterized protein</fullName>
    </submittedName>
</protein>
<evidence type="ECO:0000313" key="2">
    <source>
        <dbReference type="Proteomes" id="UP000250321"/>
    </source>
</evidence>
<organism evidence="1 2">
    <name type="scientific">Prunus yedoensis var. nudiflora</name>
    <dbReference type="NCBI Taxonomy" id="2094558"/>
    <lineage>
        <taxon>Eukaryota</taxon>
        <taxon>Viridiplantae</taxon>
        <taxon>Streptophyta</taxon>
        <taxon>Embryophyta</taxon>
        <taxon>Tracheophyta</taxon>
        <taxon>Spermatophyta</taxon>
        <taxon>Magnoliopsida</taxon>
        <taxon>eudicotyledons</taxon>
        <taxon>Gunneridae</taxon>
        <taxon>Pentapetalae</taxon>
        <taxon>rosids</taxon>
        <taxon>fabids</taxon>
        <taxon>Rosales</taxon>
        <taxon>Rosaceae</taxon>
        <taxon>Amygdaloideae</taxon>
        <taxon>Amygdaleae</taxon>
        <taxon>Prunus</taxon>
    </lineage>
</organism>
<keyword evidence="2" id="KW-1185">Reference proteome</keyword>
<name>A0A314UBV7_PRUYE</name>
<sequence length="264" mass="29933">MQENGNPSQPIGICHRLITFITNSQIARSLVKRVTLGHPIPQDLQPVIPAASPDGAGQTMYLQALQSPENESVFEIQIHYKQTDEDVEESWTQVDKLGPIERTEEAEIQDKGPREVKLISTATSQEKEPKKSLSIEDVGELEKEKNNKKKGKGVISGEKLTLAMEVEDEISRLGLRRVRPLFHVAPNINEKSDAFIRSRKEAMRRNDGLEQRYLRLLGYMWRLAWWLAAGAVHPLGKVVTMNGLQATMVKRLCYSLCIRIKRLK</sequence>
<dbReference type="OrthoDB" id="1906709at2759"/>
<proteinExistence type="predicted"/>
<reference evidence="1 2" key="1">
    <citation type="submission" date="2018-02" db="EMBL/GenBank/DDBJ databases">
        <title>Draft genome of wild Prunus yedoensis var. nudiflora.</title>
        <authorList>
            <person name="Baek S."/>
            <person name="Kim J.-H."/>
            <person name="Choi K."/>
            <person name="Kim G.-B."/>
            <person name="Cho A."/>
            <person name="Jang H."/>
            <person name="Shin C.-H."/>
            <person name="Yu H.-J."/>
            <person name="Mun J.-H."/>
        </authorList>
    </citation>
    <scope>NUCLEOTIDE SEQUENCE [LARGE SCALE GENOMIC DNA]</scope>
    <source>
        <strain evidence="2">cv. Jeju island</strain>
        <tissue evidence="1">Leaf</tissue>
    </source>
</reference>
<gene>
    <name evidence="1" type="ORF">Pyn_31717</name>
</gene>
<dbReference type="AlphaFoldDB" id="A0A314UBV7"/>
<accession>A0A314UBV7</accession>
<evidence type="ECO:0000313" key="1">
    <source>
        <dbReference type="EMBL" id="PQM34955.1"/>
    </source>
</evidence>